<dbReference type="RefSeq" id="WP_163915146.1">
    <property type="nucleotide sequence ID" value="NZ_JAAGWD010000004.1"/>
</dbReference>
<dbReference type="AlphaFoldDB" id="A0A6B3LMW2"/>
<feature type="domain" description="Glycosyl transferase family 1" evidence="1">
    <location>
        <begin position="101"/>
        <end position="267"/>
    </location>
</feature>
<dbReference type="GO" id="GO:0016757">
    <property type="term" value="F:glycosyltransferase activity"/>
    <property type="evidence" value="ECO:0007669"/>
    <property type="project" value="InterPro"/>
</dbReference>
<dbReference type="Proteomes" id="UP000474777">
    <property type="component" value="Unassembled WGS sequence"/>
</dbReference>
<gene>
    <name evidence="2" type="ORF">GXP69_11195</name>
</gene>
<evidence type="ECO:0000259" key="1">
    <source>
        <dbReference type="Pfam" id="PF00534"/>
    </source>
</evidence>
<comment type="caution">
    <text evidence="2">The sequence shown here is derived from an EMBL/GenBank/DDBJ whole genome shotgun (WGS) entry which is preliminary data.</text>
</comment>
<dbReference type="Gene3D" id="3.40.50.2000">
    <property type="entry name" value="Glycogen Phosphorylase B"/>
    <property type="match status" value="1"/>
</dbReference>
<proteinExistence type="predicted"/>
<evidence type="ECO:0000313" key="2">
    <source>
        <dbReference type="EMBL" id="NEM98262.1"/>
    </source>
</evidence>
<dbReference type="SUPFAM" id="SSF53756">
    <property type="entry name" value="UDP-Glycosyltransferase/glycogen phosphorylase"/>
    <property type="match status" value="1"/>
</dbReference>
<dbReference type="Pfam" id="PF00534">
    <property type="entry name" value="Glycos_transf_1"/>
    <property type="match status" value="1"/>
</dbReference>
<protein>
    <submittedName>
        <fullName evidence="2">Glycosyltransferase family 4 protein</fullName>
    </submittedName>
</protein>
<keyword evidence="2" id="KW-0808">Transferase</keyword>
<dbReference type="EMBL" id="JAAGWD010000004">
    <property type="protein sequence ID" value="NEM98262.1"/>
    <property type="molecule type" value="Genomic_DNA"/>
</dbReference>
<evidence type="ECO:0000313" key="3">
    <source>
        <dbReference type="Proteomes" id="UP000474777"/>
    </source>
</evidence>
<sequence length="296" mass="33674">MAGALAFKVWENIKVPFYVSLFEPHAEYMLESGVWSKFSLKYNLQKRWQELQKKHASGVMPVANNYKQTLLAEGIAVEKIRVVPCVADNLAFAFDPEKRAEARKQLNWQSATIGVYVGKYGGLYYDDEAFEVYRKCFELIPDFRLLILSPQAKEEIQQQLQKHKIDPKKTYIASVPHGQVPDYLTASDFAFATYKPGPSKKYLSPVKIGEYWANGLPVLLTEGIGDESDIIKKEGGGALFNLSTPGSLENAIEKIKAIVQDPTHRQEIPKLALKYRSVEMLRKAYDYFFNQPHKEA</sequence>
<organism evidence="2 3">
    <name type="scientific">Pontibacter burrus</name>
    <dbReference type="NCBI Taxonomy" id="2704466"/>
    <lineage>
        <taxon>Bacteria</taxon>
        <taxon>Pseudomonadati</taxon>
        <taxon>Bacteroidota</taxon>
        <taxon>Cytophagia</taxon>
        <taxon>Cytophagales</taxon>
        <taxon>Hymenobacteraceae</taxon>
        <taxon>Pontibacter</taxon>
    </lineage>
</organism>
<accession>A0A6B3LMW2</accession>
<keyword evidence="3" id="KW-1185">Reference proteome</keyword>
<reference evidence="2 3" key="1">
    <citation type="submission" date="2020-02" db="EMBL/GenBank/DDBJ databases">
        <authorList>
            <person name="Kim M.K."/>
        </authorList>
    </citation>
    <scope>NUCLEOTIDE SEQUENCE [LARGE SCALE GENOMIC DNA]</scope>
    <source>
        <strain evidence="2 3">BT327</strain>
    </source>
</reference>
<dbReference type="InterPro" id="IPR001296">
    <property type="entry name" value="Glyco_trans_1"/>
</dbReference>
<name>A0A6B3LMW2_9BACT</name>